<dbReference type="Proteomes" id="UP000199400">
    <property type="component" value="Unassembled WGS sequence"/>
</dbReference>
<keyword evidence="2" id="KW-0201">Cytochrome c-type biogenesis</keyword>
<dbReference type="PROSITE" id="PS51257">
    <property type="entry name" value="PROKAR_LIPOPROTEIN"/>
    <property type="match status" value="1"/>
</dbReference>
<keyword evidence="7" id="KW-1185">Reference proteome</keyword>
<dbReference type="Pfam" id="PF00578">
    <property type="entry name" value="AhpC-TSA"/>
    <property type="match status" value="1"/>
</dbReference>
<dbReference type="InterPro" id="IPR013766">
    <property type="entry name" value="Thioredoxin_domain"/>
</dbReference>
<dbReference type="InterPro" id="IPR017937">
    <property type="entry name" value="Thioredoxin_CS"/>
</dbReference>
<evidence type="ECO:0000256" key="4">
    <source>
        <dbReference type="ARBA" id="ARBA00023284"/>
    </source>
</evidence>
<dbReference type="PANTHER" id="PTHR42852">
    <property type="entry name" value="THIOL:DISULFIDE INTERCHANGE PROTEIN DSBE"/>
    <property type="match status" value="1"/>
</dbReference>
<dbReference type="Gene3D" id="3.40.30.10">
    <property type="entry name" value="Glutaredoxin"/>
    <property type="match status" value="1"/>
</dbReference>
<evidence type="ECO:0000259" key="5">
    <source>
        <dbReference type="PROSITE" id="PS51352"/>
    </source>
</evidence>
<dbReference type="STRING" id="54.SAMN02745121_02606"/>
<dbReference type="GO" id="GO:0016853">
    <property type="term" value="F:isomerase activity"/>
    <property type="evidence" value="ECO:0007669"/>
    <property type="project" value="UniProtKB-KW"/>
</dbReference>
<evidence type="ECO:0000313" key="7">
    <source>
        <dbReference type="Proteomes" id="UP000199400"/>
    </source>
</evidence>
<dbReference type="PROSITE" id="PS51352">
    <property type="entry name" value="THIOREDOXIN_2"/>
    <property type="match status" value="1"/>
</dbReference>
<evidence type="ECO:0000256" key="3">
    <source>
        <dbReference type="ARBA" id="ARBA00023157"/>
    </source>
</evidence>
<gene>
    <name evidence="6" type="ORF">SAMN02745121_02606</name>
</gene>
<evidence type="ECO:0000256" key="2">
    <source>
        <dbReference type="ARBA" id="ARBA00022748"/>
    </source>
</evidence>
<dbReference type="AlphaFoldDB" id="A0A1I1WXZ3"/>
<evidence type="ECO:0000313" key="6">
    <source>
        <dbReference type="EMBL" id="SFD99986.1"/>
    </source>
</evidence>
<dbReference type="SUPFAM" id="SSF52833">
    <property type="entry name" value="Thioredoxin-like"/>
    <property type="match status" value="1"/>
</dbReference>
<reference evidence="7" key="1">
    <citation type="submission" date="2016-10" db="EMBL/GenBank/DDBJ databases">
        <authorList>
            <person name="Varghese N."/>
            <person name="Submissions S."/>
        </authorList>
    </citation>
    <scope>NUCLEOTIDE SEQUENCE [LARGE SCALE GENOMIC DNA]</scope>
    <source>
        <strain evidence="7">ATCC 25963</strain>
    </source>
</reference>
<comment type="subcellular location">
    <subcellularLocation>
        <location evidence="1">Cell envelope</location>
    </subcellularLocation>
</comment>
<sequence length="169" mass="18452">MPWSRRRVLGLVAVAAGCRPPEMPPSAPSSLLGEAAPQFSRRGLDGRVVDLAALRDRVVVVEFFARYCEPCWRHLPKVQRWAARQRDVAVIGIGADEFAGDTQAMVRALGVAFPVVHDSGLVLTARFRVDKIPSTLVLDRGGRVRWRSFPGDGVGAMDRAVAAVRRAPD</sequence>
<dbReference type="PROSITE" id="PS00194">
    <property type="entry name" value="THIOREDOXIN_1"/>
    <property type="match status" value="1"/>
</dbReference>
<dbReference type="GO" id="GO:0016491">
    <property type="term" value="F:oxidoreductase activity"/>
    <property type="evidence" value="ECO:0007669"/>
    <property type="project" value="InterPro"/>
</dbReference>
<dbReference type="InterPro" id="IPR000866">
    <property type="entry name" value="AhpC/TSA"/>
</dbReference>
<accession>A0A1I1WXZ3</accession>
<dbReference type="RefSeq" id="WP_170135845.1">
    <property type="nucleotide sequence ID" value="NZ_FOMX01000007.1"/>
</dbReference>
<organism evidence="6 7">
    <name type="scientific">Nannocystis exedens</name>
    <dbReference type="NCBI Taxonomy" id="54"/>
    <lineage>
        <taxon>Bacteria</taxon>
        <taxon>Pseudomonadati</taxon>
        <taxon>Myxococcota</taxon>
        <taxon>Polyangia</taxon>
        <taxon>Nannocystales</taxon>
        <taxon>Nannocystaceae</taxon>
        <taxon>Nannocystis</taxon>
    </lineage>
</organism>
<dbReference type="PANTHER" id="PTHR42852:SF6">
    <property type="entry name" value="THIOL:DISULFIDE INTERCHANGE PROTEIN DSBE"/>
    <property type="match status" value="1"/>
</dbReference>
<name>A0A1I1WXZ3_9BACT</name>
<protein>
    <submittedName>
        <fullName evidence="6">Thiol-disulfide isomerase or thioredoxin</fullName>
    </submittedName>
</protein>
<dbReference type="CDD" id="cd02966">
    <property type="entry name" value="TlpA_like_family"/>
    <property type="match status" value="1"/>
</dbReference>
<keyword evidence="4" id="KW-0676">Redox-active center</keyword>
<dbReference type="InterPro" id="IPR050553">
    <property type="entry name" value="Thioredoxin_ResA/DsbE_sf"/>
</dbReference>
<feature type="domain" description="Thioredoxin" evidence="5">
    <location>
        <begin position="30"/>
        <end position="169"/>
    </location>
</feature>
<dbReference type="GO" id="GO:0030313">
    <property type="term" value="C:cell envelope"/>
    <property type="evidence" value="ECO:0007669"/>
    <property type="project" value="UniProtKB-SubCell"/>
</dbReference>
<dbReference type="InterPro" id="IPR036249">
    <property type="entry name" value="Thioredoxin-like_sf"/>
</dbReference>
<proteinExistence type="predicted"/>
<dbReference type="GO" id="GO:0017004">
    <property type="term" value="P:cytochrome complex assembly"/>
    <property type="evidence" value="ECO:0007669"/>
    <property type="project" value="UniProtKB-KW"/>
</dbReference>
<evidence type="ECO:0000256" key="1">
    <source>
        <dbReference type="ARBA" id="ARBA00004196"/>
    </source>
</evidence>
<keyword evidence="6" id="KW-0413">Isomerase</keyword>
<dbReference type="EMBL" id="FOMX01000007">
    <property type="protein sequence ID" value="SFD99986.1"/>
    <property type="molecule type" value="Genomic_DNA"/>
</dbReference>
<keyword evidence="3" id="KW-1015">Disulfide bond</keyword>
<dbReference type="GO" id="GO:0016209">
    <property type="term" value="F:antioxidant activity"/>
    <property type="evidence" value="ECO:0007669"/>
    <property type="project" value="InterPro"/>
</dbReference>